<evidence type="ECO:0000313" key="3">
    <source>
        <dbReference type="EMBL" id="KAL0069402.1"/>
    </source>
</evidence>
<feature type="compositionally biased region" description="Polar residues" evidence="1">
    <location>
        <begin position="256"/>
        <end position="266"/>
    </location>
</feature>
<dbReference type="PANTHER" id="PTHR44329">
    <property type="entry name" value="SERINE/THREONINE-PROTEIN KINASE TNNI3K-RELATED"/>
    <property type="match status" value="1"/>
</dbReference>
<comment type="caution">
    <text evidence="3">The sequence shown here is derived from an EMBL/GenBank/DDBJ whole genome shotgun (WGS) entry which is preliminary data.</text>
</comment>
<sequence>MFGRARTRPGDPSFVTAWTALKEATELFTVESCAGKISRLAMEIVDATQVSNKRQDTNREINAKSLSAVTTSAFAGFRRDLFAIIRKSCLKSRLLRVKPNNRAFNELVYDVCLLVSSLADPTRSTCKDSDPKPENGAAKLSPTSHLNALQTTLQAIRVFAQRRADEAIWKLYLSAKPDLGRIKGFREELDVYKRAQSNIAALETFEWKDPRADIRDGSRNGLVAVPCPSSGGIMLLPLDTKPRSASIPTRSPGLPSPTSLSCDDSASQLSSTVDADTSDMLRVDTLDDLRRTLSTTSGVNALLTLEKGPVVVQTVNLLQLEIRSARLDPNLSQYVKKCATCLGALVNKHHTLPTSLFVNDITKEGTQPCNWGGYSDIWKGRHGTHVVCLKVLRVHSQGRQRKEDKLVKANVLVDEHGHCLLADFGLATTVAESTTRAKSSTSEMKGSIRWMAPELFHSNNGIFATMGDGTERIDKFARDLYAFACTVLEVITGKPPFVELTDPKVMYEVMFNNARPSRPPSAIYWCPDNVWALIQRCWAQRSQDRPKASEVHGFLSTLWTLLYSPEPLLFISIMPGTFLQRSGRELDATSDAIDEVNVIKGFREELDVFKRAQSNITTLEAIEQKLKDPRAEIQSGSRIDLVALPCQSPSRISLLPLDIEPRSTPLLTRSSGLPSPTSSFCDAPVCQPASTADVNTKNPLRIETPGDLRRVLSTTSGVKALLALEDRQVVDQIVDLLQLEIRSARLDPGYLKECATCMEALVNKHQVLPASLFINDVTKEGTQPCNWGGFSDIWKGSHGTQAVCLKVLRVYAQGHQRKEDKLVKANVLVNEQSHCLLADFGLATTVAESTTRAKSNTSEMKGSIRWMAPELFSLNTSVPAMEGGKERINKFARDLYAFACTVLEVLSLVYIHCVFGHEFVEQVITGKPPFVELTDPKVMYEVMFNNARPSRPPSAIYWCPDNVWALIQRCWAQRSQDRPKASEVHGFLLKLVSFRNSGARWEDVSL</sequence>
<dbReference type="Proteomes" id="UP001437256">
    <property type="component" value="Unassembled WGS sequence"/>
</dbReference>
<dbReference type="PROSITE" id="PS50011">
    <property type="entry name" value="PROTEIN_KINASE_DOM"/>
    <property type="match status" value="2"/>
</dbReference>
<evidence type="ECO:0000313" key="4">
    <source>
        <dbReference type="Proteomes" id="UP001437256"/>
    </source>
</evidence>
<gene>
    <name evidence="3" type="ORF">AAF712_003427</name>
</gene>
<dbReference type="InterPro" id="IPR001245">
    <property type="entry name" value="Ser-Thr/Tyr_kinase_cat_dom"/>
</dbReference>
<name>A0ABR3AA40_9AGAR</name>
<feature type="region of interest" description="Disordered" evidence="1">
    <location>
        <begin position="241"/>
        <end position="266"/>
    </location>
</feature>
<keyword evidence="4" id="KW-1185">Reference proteome</keyword>
<evidence type="ECO:0000256" key="1">
    <source>
        <dbReference type="SAM" id="MobiDB-lite"/>
    </source>
</evidence>
<dbReference type="SUPFAM" id="SSF56112">
    <property type="entry name" value="Protein kinase-like (PK-like)"/>
    <property type="match status" value="2"/>
</dbReference>
<dbReference type="EMBL" id="JBBXMP010000012">
    <property type="protein sequence ID" value="KAL0069402.1"/>
    <property type="molecule type" value="Genomic_DNA"/>
</dbReference>
<proteinExistence type="predicted"/>
<dbReference type="InterPro" id="IPR051681">
    <property type="entry name" value="Ser/Thr_Kinases-Pseudokinases"/>
</dbReference>
<feature type="domain" description="Protein kinase" evidence="2">
    <location>
        <begin position="258"/>
        <end position="555"/>
    </location>
</feature>
<protein>
    <recommendedName>
        <fullName evidence="2">Protein kinase domain-containing protein</fullName>
    </recommendedName>
</protein>
<dbReference type="PANTHER" id="PTHR44329:SF260">
    <property type="entry name" value="PROTEIN KINASE DOMAIN-CONTAINING PROTEIN"/>
    <property type="match status" value="1"/>
</dbReference>
<dbReference type="InterPro" id="IPR011009">
    <property type="entry name" value="Kinase-like_dom_sf"/>
</dbReference>
<reference evidence="3 4" key="1">
    <citation type="submission" date="2024-05" db="EMBL/GenBank/DDBJ databases">
        <title>A draft genome resource for the thread blight pathogen Marasmius tenuissimus strain MS-2.</title>
        <authorList>
            <person name="Yulfo-Soto G.E."/>
            <person name="Baruah I.K."/>
            <person name="Amoako-Attah I."/>
            <person name="Bukari Y."/>
            <person name="Meinhardt L.W."/>
            <person name="Bailey B.A."/>
            <person name="Cohen S.P."/>
        </authorList>
    </citation>
    <scope>NUCLEOTIDE SEQUENCE [LARGE SCALE GENOMIC DNA]</scope>
    <source>
        <strain evidence="3 4">MS-2</strain>
    </source>
</reference>
<dbReference type="Gene3D" id="1.10.510.10">
    <property type="entry name" value="Transferase(Phosphotransferase) domain 1"/>
    <property type="match status" value="2"/>
</dbReference>
<accession>A0ABR3AA40</accession>
<dbReference type="InterPro" id="IPR000719">
    <property type="entry name" value="Prot_kinase_dom"/>
</dbReference>
<dbReference type="Pfam" id="PF07714">
    <property type="entry name" value="PK_Tyr_Ser-Thr"/>
    <property type="match status" value="2"/>
</dbReference>
<feature type="domain" description="Protein kinase" evidence="2">
    <location>
        <begin position="594"/>
        <end position="988"/>
    </location>
</feature>
<evidence type="ECO:0000259" key="2">
    <source>
        <dbReference type="PROSITE" id="PS50011"/>
    </source>
</evidence>
<feature type="region of interest" description="Disordered" evidence="1">
    <location>
        <begin position="121"/>
        <end position="142"/>
    </location>
</feature>
<organism evidence="3 4">
    <name type="scientific">Marasmius tenuissimus</name>
    <dbReference type="NCBI Taxonomy" id="585030"/>
    <lineage>
        <taxon>Eukaryota</taxon>
        <taxon>Fungi</taxon>
        <taxon>Dikarya</taxon>
        <taxon>Basidiomycota</taxon>
        <taxon>Agaricomycotina</taxon>
        <taxon>Agaricomycetes</taxon>
        <taxon>Agaricomycetidae</taxon>
        <taxon>Agaricales</taxon>
        <taxon>Marasmiineae</taxon>
        <taxon>Marasmiaceae</taxon>
        <taxon>Marasmius</taxon>
    </lineage>
</organism>